<gene>
    <name evidence="3" type="ORF">AXG93_48s1150</name>
</gene>
<evidence type="ECO:0000256" key="1">
    <source>
        <dbReference type="SAM" id="MobiDB-lite"/>
    </source>
</evidence>
<feature type="compositionally biased region" description="Basic and acidic residues" evidence="1">
    <location>
        <begin position="304"/>
        <end position="328"/>
    </location>
</feature>
<evidence type="ECO:0000313" key="3">
    <source>
        <dbReference type="EMBL" id="OAE24767.1"/>
    </source>
</evidence>
<feature type="transmembrane region" description="Helical" evidence="2">
    <location>
        <begin position="542"/>
        <end position="562"/>
    </location>
</feature>
<feature type="compositionally biased region" description="Basic and acidic residues" evidence="1">
    <location>
        <begin position="177"/>
        <end position="209"/>
    </location>
</feature>
<dbReference type="AlphaFoldDB" id="A0A176VVI4"/>
<sequence>MAANDNRHSICFDDFDRSDCVQAWDEDLQLLNGRAAYTFTGRRHISQILLVHIALIARADLYISRFGTMRLPSLSTGFLVFLLASIAFTGGEARLGPRSSGEDGTAMSMWRQHQRRRMLEDQGVSTEEQKKQDEKPDAEVTNSNNNNNNNNNNNDGGGPVEQKKDEPKPEVVVAAVDDQKKAEVVEPKAEDKKDEEKNTAVPPERKPEDGGLSSGAVKGDDERKEEASKREEQLLKEALVLEREENRVQQEKTDQATADGQQQQQQHQQQQQQNSVDPVAKPSPAPQSPSPPSDDRSQQPQVDSKAEVKAEVKVEAQEEKKEIEKSEPRVPAQEVEEASKPSEQKTAEHEPQEEEEKKKIEPEPEVAKVDEENSSSQEQEQERKDGEGGKSEEDAAEAMVDSADPDDDYPDFLDEFLRFPERLQESAEHLKTNVRPDWDRLSTNGKDLFNQANEQIKESFTPLIGRDYAPVVAYLVSYGLLLLPLGLVMFLFERVRAIFSLQKVLLFINIYVAAYFAALVAAAFVLGSEPMDFFRNFSPSSYIFLQLLQAFGYIMFIILQTFDLITTCSSGRIAAKLSAALQWVVVVAVGFHYYVTVFHRAMAKAKPLTSWKIYGLYSASFTILCAFARIERGKKQYIIQESGQETTKQN</sequence>
<proteinExistence type="predicted"/>
<reference evidence="3" key="1">
    <citation type="submission" date="2016-03" db="EMBL/GenBank/DDBJ databases">
        <title>Mechanisms controlling the formation of the plant cell surface in tip-growing cells are functionally conserved among land plants.</title>
        <authorList>
            <person name="Honkanen S."/>
            <person name="Jones V.A."/>
            <person name="Morieri G."/>
            <person name="Champion C."/>
            <person name="Hetherington A.J."/>
            <person name="Kelly S."/>
            <person name="Saint-Marcoux D."/>
            <person name="Proust H."/>
            <person name="Prescott H."/>
            <person name="Dolan L."/>
        </authorList>
    </citation>
    <scope>NUCLEOTIDE SEQUENCE [LARGE SCALE GENOMIC DNA]</scope>
    <source>
        <tissue evidence="3">Whole gametophyte</tissue>
    </source>
</reference>
<feature type="compositionally biased region" description="Basic and acidic residues" evidence="1">
    <location>
        <begin position="337"/>
        <end position="371"/>
    </location>
</feature>
<keyword evidence="2" id="KW-1133">Transmembrane helix</keyword>
<feature type="region of interest" description="Disordered" evidence="1">
    <location>
        <begin position="93"/>
        <end position="411"/>
    </location>
</feature>
<dbReference type="PANTHER" id="PTHR35310:SF1">
    <property type="entry name" value="CELL WALL INTEGRITY_STRESS RESPONSE COMPONENT-LIKE PROTEIN"/>
    <property type="match status" value="1"/>
</dbReference>
<feature type="transmembrane region" description="Helical" evidence="2">
    <location>
        <begin position="614"/>
        <end position="630"/>
    </location>
</feature>
<feature type="compositionally biased region" description="Low complexity" evidence="1">
    <location>
        <begin position="261"/>
        <end position="273"/>
    </location>
</feature>
<feature type="compositionally biased region" description="Pro residues" evidence="1">
    <location>
        <begin position="281"/>
        <end position="292"/>
    </location>
</feature>
<evidence type="ECO:0000313" key="4">
    <source>
        <dbReference type="Proteomes" id="UP000077202"/>
    </source>
</evidence>
<evidence type="ECO:0000256" key="2">
    <source>
        <dbReference type="SAM" id="Phobius"/>
    </source>
</evidence>
<dbReference type="PANTHER" id="PTHR35310">
    <property type="entry name" value="CELL WALL INTEGRITY/STRESS RESPONSE COMPONENT-LIKE PROTEIN"/>
    <property type="match status" value="1"/>
</dbReference>
<keyword evidence="2" id="KW-0812">Transmembrane</keyword>
<feature type="transmembrane region" description="Helical" evidence="2">
    <location>
        <begin position="471"/>
        <end position="492"/>
    </location>
</feature>
<dbReference type="Proteomes" id="UP000077202">
    <property type="component" value="Unassembled WGS sequence"/>
</dbReference>
<organism evidence="3 4">
    <name type="scientific">Marchantia polymorpha subsp. ruderalis</name>
    <dbReference type="NCBI Taxonomy" id="1480154"/>
    <lineage>
        <taxon>Eukaryota</taxon>
        <taxon>Viridiplantae</taxon>
        <taxon>Streptophyta</taxon>
        <taxon>Embryophyta</taxon>
        <taxon>Marchantiophyta</taxon>
        <taxon>Marchantiopsida</taxon>
        <taxon>Marchantiidae</taxon>
        <taxon>Marchantiales</taxon>
        <taxon>Marchantiaceae</taxon>
        <taxon>Marchantia</taxon>
    </lineage>
</organism>
<dbReference type="EMBL" id="LVLJ01002476">
    <property type="protein sequence ID" value="OAE24767.1"/>
    <property type="molecule type" value="Genomic_DNA"/>
</dbReference>
<keyword evidence="4" id="KW-1185">Reference proteome</keyword>
<feature type="compositionally biased region" description="Basic and acidic residues" evidence="1">
    <location>
        <begin position="127"/>
        <end position="138"/>
    </location>
</feature>
<feature type="compositionally biased region" description="Basic and acidic residues" evidence="1">
    <location>
        <begin position="218"/>
        <end position="254"/>
    </location>
</feature>
<feature type="transmembrane region" description="Helical" evidence="2">
    <location>
        <begin position="504"/>
        <end position="527"/>
    </location>
</feature>
<feature type="transmembrane region" description="Helical" evidence="2">
    <location>
        <begin position="574"/>
        <end position="594"/>
    </location>
</feature>
<accession>A0A176VVI4</accession>
<name>A0A176VVI4_MARPO</name>
<protein>
    <submittedName>
        <fullName evidence="3">Uncharacterized protein</fullName>
    </submittedName>
</protein>
<comment type="caution">
    <text evidence="3">The sequence shown here is derived from an EMBL/GenBank/DDBJ whole genome shotgun (WGS) entry which is preliminary data.</text>
</comment>
<keyword evidence="2" id="KW-0472">Membrane</keyword>
<feature type="transmembrane region" description="Helical" evidence="2">
    <location>
        <begin position="71"/>
        <end position="90"/>
    </location>
</feature>
<feature type="compositionally biased region" description="Basic and acidic residues" evidence="1">
    <location>
        <begin position="380"/>
        <end position="393"/>
    </location>
</feature>
<feature type="compositionally biased region" description="Low complexity" evidence="1">
    <location>
        <begin position="142"/>
        <end position="154"/>
    </location>
</feature>